<feature type="transmembrane region" description="Helical" evidence="1">
    <location>
        <begin position="76"/>
        <end position="94"/>
    </location>
</feature>
<evidence type="ECO:0000256" key="1">
    <source>
        <dbReference type="SAM" id="Phobius"/>
    </source>
</evidence>
<keyword evidence="1" id="KW-0472">Membrane</keyword>
<evidence type="ECO:0008006" key="4">
    <source>
        <dbReference type="Google" id="ProtNLM"/>
    </source>
</evidence>
<dbReference type="AlphaFoldDB" id="A0A828REQ0"/>
<dbReference type="InterPro" id="IPR010699">
    <property type="entry name" value="DUF1275"/>
</dbReference>
<evidence type="ECO:0000313" key="3">
    <source>
        <dbReference type="Proteomes" id="UP000004335"/>
    </source>
</evidence>
<protein>
    <recommendedName>
        <fullName evidence="4">DUF1275 domain-containing protein</fullName>
    </recommendedName>
</protein>
<keyword evidence="1" id="KW-0812">Transmembrane</keyword>
<feature type="transmembrane region" description="Helical" evidence="1">
    <location>
        <begin position="21"/>
        <end position="43"/>
    </location>
</feature>
<dbReference type="PANTHER" id="PTHR37314:SF4">
    <property type="entry name" value="UPF0700 TRANSMEMBRANE PROTEIN YOAK"/>
    <property type="match status" value="1"/>
</dbReference>
<organism evidence="2 3">
    <name type="scientific">Limosilactobacillus reuteri MM4-1A</name>
    <dbReference type="NCBI Taxonomy" id="548485"/>
    <lineage>
        <taxon>Bacteria</taxon>
        <taxon>Bacillati</taxon>
        <taxon>Bacillota</taxon>
        <taxon>Bacilli</taxon>
        <taxon>Lactobacillales</taxon>
        <taxon>Lactobacillaceae</taxon>
        <taxon>Limosilactobacillus</taxon>
    </lineage>
</organism>
<accession>A0A828REQ0</accession>
<dbReference type="Proteomes" id="UP000004335">
    <property type="component" value="Unassembled WGS sequence"/>
</dbReference>
<evidence type="ECO:0000313" key="2">
    <source>
        <dbReference type="EMBL" id="EGC14095.1"/>
    </source>
</evidence>
<gene>
    <name evidence="2" type="ORF">HMPREF0536_11231</name>
</gene>
<proteinExistence type="predicted"/>
<dbReference type="EMBL" id="ACGX02000007">
    <property type="protein sequence ID" value="EGC14095.1"/>
    <property type="molecule type" value="Genomic_DNA"/>
</dbReference>
<feature type="transmembrane region" description="Helical" evidence="1">
    <location>
        <begin position="210"/>
        <end position="228"/>
    </location>
</feature>
<comment type="caution">
    <text evidence="2">The sequence shown here is derived from an EMBL/GenBank/DDBJ whole genome shotgun (WGS) entry which is preliminary data.</text>
</comment>
<feature type="transmembrane region" description="Helical" evidence="1">
    <location>
        <begin position="100"/>
        <end position="119"/>
    </location>
</feature>
<feature type="transmembrane region" description="Helical" evidence="1">
    <location>
        <begin position="182"/>
        <end position="204"/>
    </location>
</feature>
<name>A0A828REQ0_LIMRT</name>
<dbReference type="PANTHER" id="PTHR37314">
    <property type="entry name" value="SLR0142 PROTEIN"/>
    <property type="match status" value="1"/>
</dbReference>
<reference evidence="2 3" key="1">
    <citation type="submission" date="2011-01" db="EMBL/GenBank/DDBJ databases">
        <authorList>
            <person name="Muzny D."/>
            <person name="Qin X."/>
            <person name="Buhay C."/>
            <person name="Dugan-Rocha S."/>
            <person name="Ding Y."/>
            <person name="Chen G."/>
            <person name="Hawes A."/>
            <person name="Holder M."/>
            <person name="Jhangiani S."/>
            <person name="Johnson A."/>
            <person name="Khan Z."/>
            <person name="Li Z."/>
            <person name="Liu W."/>
            <person name="Liu X."/>
            <person name="Perez L."/>
            <person name="Shen H."/>
            <person name="Wang Q."/>
            <person name="Watt J."/>
            <person name="Xi L."/>
            <person name="Xin Y."/>
            <person name="Zhou J."/>
            <person name="Deng J."/>
            <person name="Jiang H."/>
            <person name="Liu Y."/>
            <person name="Qu J."/>
            <person name="Song X.-Z."/>
            <person name="Zhang L."/>
            <person name="Villasana D."/>
            <person name="Johnson A."/>
            <person name="Liu J."/>
            <person name="Liyanage D."/>
            <person name="Lorensuhewa L."/>
            <person name="Robinson T."/>
            <person name="Song A."/>
            <person name="Song B.-B."/>
            <person name="Dinh H."/>
            <person name="Thornton R."/>
            <person name="Coyle M."/>
            <person name="Francisco L."/>
            <person name="Jackson L."/>
            <person name="Javaid M."/>
            <person name="Korchina V."/>
            <person name="Kovar C."/>
            <person name="Mata R."/>
            <person name="Mathew T."/>
            <person name="Ngo R."/>
            <person name="Nguyen L."/>
            <person name="Nguyen N."/>
            <person name="Okwuonu G."/>
            <person name="Ongeri F."/>
            <person name="Pham C."/>
            <person name="Simmons D."/>
            <person name="Wilczek-Boney K."/>
            <person name="Hale W."/>
            <person name="Jakkamsetti A."/>
            <person name="Pham P."/>
            <person name="Ruth R."/>
            <person name="San Lucas F."/>
            <person name="Warren J."/>
            <person name="Zhang J."/>
            <person name="Zhao Z."/>
            <person name="Zhou C."/>
            <person name="Zhu D."/>
            <person name="Lee S."/>
            <person name="Bess C."/>
            <person name="Blankenburg K."/>
            <person name="Forbes L."/>
            <person name="Fu Q."/>
            <person name="Gubbala S."/>
            <person name="Hirani K."/>
            <person name="Jayaseelan J.C."/>
            <person name="Lara F."/>
            <person name="Munidasa M."/>
            <person name="Palculict T."/>
            <person name="Patil S."/>
            <person name="Pu L.-L."/>
            <person name="Saada N."/>
            <person name="Tang L."/>
            <person name="Weissenberger G."/>
            <person name="Zhu Y."/>
            <person name="Hemphill L."/>
            <person name="Shang Y."/>
            <person name="Youmans B."/>
            <person name="Ayvaz T."/>
            <person name="Ross M."/>
            <person name="Santibanez J."/>
            <person name="Aqrawi P."/>
            <person name="Gross S."/>
            <person name="Joshi V."/>
            <person name="Fowler G."/>
            <person name="Nazareth L."/>
            <person name="Reid J."/>
            <person name="Worley K."/>
            <person name="Petrosino J."/>
            <person name="Highlander S."/>
            <person name="Gibbs R."/>
        </authorList>
    </citation>
    <scope>NUCLEOTIDE SEQUENCE [LARGE SCALE GENOMIC DNA]</scope>
    <source>
        <strain evidence="2 3">MM4-1A</strain>
    </source>
</reference>
<keyword evidence="1" id="KW-1133">Transmembrane helix</keyword>
<sequence>MKNIRCEMKFMDKLINYQKPAEARLFALLLTFSGGFIDAFTYIKCGRTMAAAQTGNIIFLSAALANHNFLGVVDRLGSLIAFILGLAMVSILHAHLRTDYWRVVCLLPILLVGAIIGFLPDSFPDYLMVPAVSFGLAMQSAAFSKIEGLGYNSVFTSGSVKKAAVAWSEYYFHHDRSQRSAAFSYLMIVICFTLGAIISAQLLPFFRMKTIWIATFLILVTDSSYYLTKKNAKN</sequence>
<dbReference type="Pfam" id="PF06912">
    <property type="entry name" value="DUF1275"/>
    <property type="match status" value="1"/>
</dbReference>